<feature type="region of interest" description="Disordered" evidence="1">
    <location>
        <begin position="96"/>
        <end position="127"/>
    </location>
</feature>
<comment type="caution">
    <text evidence="2">The sequence shown here is derived from an EMBL/GenBank/DDBJ whole genome shotgun (WGS) entry which is preliminary data.</text>
</comment>
<evidence type="ECO:0000313" key="3">
    <source>
        <dbReference type="Proteomes" id="UP000617041"/>
    </source>
</evidence>
<gene>
    <name evidence="2" type="ORF">I8E28_00455</name>
</gene>
<evidence type="ECO:0000256" key="1">
    <source>
        <dbReference type="SAM" id="MobiDB-lite"/>
    </source>
</evidence>
<dbReference type="AlphaFoldDB" id="A0A934UPR7"/>
<organism evidence="2 3">
    <name type="scientific">Ramlibacter algicola</name>
    <dbReference type="NCBI Taxonomy" id="2795217"/>
    <lineage>
        <taxon>Bacteria</taxon>
        <taxon>Pseudomonadati</taxon>
        <taxon>Pseudomonadota</taxon>
        <taxon>Betaproteobacteria</taxon>
        <taxon>Burkholderiales</taxon>
        <taxon>Comamonadaceae</taxon>
        <taxon>Ramlibacter</taxon>
    </lineage>
</organism>
<accession>A0A934UPR7</accession>
<name>A0A934UPR7_9BURK</name>
<sequence>MQEQTESWELRSGTWLRDLASETWRLAARDGTAVDGRLPPQDVARLVGAHLEPAGSGWFPPEFRYSQRTGAPLRVTIPTVDFPWVPPFGASALPAAKPLARGSRQTPRPLALARAGERSAEALPDRTLPPLPPGHYRFVVDKFGLACPLVMAIEPQRGELLLLLPESERWMPLRRAAGDAWGQKLRNPRGWRMELVHAGGRGTLYAPSADGLAAITPDPVGLRHSVEHAGEGAALGGPVAWGDAIWLPVLREGHGVELVRHPVHGTAGSMLVPTPALAPRDGFEAPVFDDLHVNWPCDEGQLVLRHDALGRPQCAWIPWPAGTRPLFALGWPSHTAAGSFVQLCRTGGDGGFAFVQMAKDGPQVTPADGPRLCTGRGCYRGTAWIDGHPWSAAPPATGDEATAVVAPLLESAVDGAVVGLRMDAPGGLPALLQAANEPCLAVLQVEAPGHAPVAFGALDVRSPWLASPFVHEGHLWIAHPDLPRARGWKLGR</sequence>
<dbReference type="Proteomes" id="UP000617041">
    <property type="component" value="Unassembled WGS sequence"/>
</dbReference>
<dbReference type="EMBL" id="JAEDAO010000001">
    <property type="protein sequence ID" value="MBK0391046.1"/>
    <property type="molecule type" value="Genomic_DNA"/>
</dbReference>
<feature type="compositionally biased region" description="Basic and acidic residues" evidence="1">
    <location>
        <begin position="115"/>
        <end position="124"/>
    </location>
</feature>
<protein>
    <submittedName>
        <fullName evidence="2">Uncharacterized protein</fullName>
    </submittedName>
</protein>
<proteinExistence type="predicted"/>
<dbReference type="RefSeq" id="WP_200785894.1">
    <property type="nucleotide sequence ID" value="NZ_JAEDAO010000001.1"/>
</dbReference>
<keyword evidence="3" id="KW-1185">Reference proteome</keyword>
<evidence type="ECO:0000313" key="2">
    <source>
        <dbReference type="EMBL" id="MBK0391046.1"/>
    </source>
</evidence>
<reference evidence="2" key="1">
    <citation type="submission" date="2020-12" db="EMBL/GenBank/DDBJ databases">
        <title>Ramlibacter sp. nov., isolated from a freshwater alga, Cryptomonas.</title>
        <authorList>
            <person name="Kim H.M."/>
            <person name="Jeon C.O."/>
        </authorList>
    </citation>
    <scope>NUCLEOTIDE SEQUENCE</scope>
    <source>
        <strain evidence="2">CrO1</strain>
    </source>
</reference>